<feature type="non-terminal residue" evidence="1">
    <location>
        <position position="1"/>
    </location>
</feature>
<dbReference type="AlphaFoldDB" id="L1MY56"/>
<evidence type="ECO:0000313" key="2">
    <source>
        <dbReference type="Proteomes" id="UP000010433"/>
    </source>
</evidence>
<organism evidence="1 2">
    <name type="scientific">Hoylesella saccharolytica F0055</name>
    <dbReference type="NCBI Taxonomy" id="1127699"/>
    <lineage>
        <taxon>Bacteria</taxon>
        <taxon>Pseudomonadati</taxon>
        <taxon>Bacteroidota</taxon>
        <taxon>Bacteroidia</taxon>
        <taxon>Bacteroidales</taxon>
        <taxon>Prevotellaceae</taxon>
        <taxon>Hoylesella</taxon>
    </lineage>
</organism>
<dbReference type="Proteomes" id="UP000010433">
    <property type="component" value="Unassembled WGS sequence"/>
</dbReference>
<keyword evidence="2" id="KW-1185">Reference proteome</keyword>
<reference evidence="1 2" key="1">
    <citation type="submission" date="2012-05" db="EMBL/GenBank/DDBJ databases">
        <authorList>
            <person name="Weinstock G."/>
            <person name="Sodergren E."/>
            <person name="Lobos E.A."/>
            <person name="Fulton L."/>
            <person name="Fulton R."/>
            <person name="Courtney L."/>
            <person name="Fronick C."/>
            <person name="O'Laughlin M."/>
            <person name="Godfrey J."/>
            <person name="Wilson R.M."/>
            <person name="Miner T."/>
            <person name="Farmer C."/>
            <person name="Delehaunty K."/>
            <person name="Cordes M."/>
            <person name="Minx P."/>
            <person name="Tomlinson C."/>
            <person name="Chen J."/>
            <person name="Wollam A."/>
            <person name="Pepin K.H."/>
            <person name="Bhonagiri V."/>
            <person name="Zhang X."/>
            <person name="Suruliraj S."/>
            <person name="Warren W."/>
            <person name="Mitreva M."/>
            <person name="Mardis E.R."/>
            <person name="Wilson R.K."/>
        </authorList>
    </citation>
    <scope>NUCLEOTIDE SEQUENCE [LARGE SCALE GENOMIC DNA]</scope>
    <source>
        <strain evidence="1 2">F0055</strain>
    </source>
</reference>
<protein>
    <submittedName>
        <fullName evidence="1">Uncharacterized protein</fullName>
    </submittedName>
</protein>
<name>L1MY56_9BACT</name>
<dbReference type="EMBL" id="AMEP01000166">
    <property type="protein sequence ID" value="EKX95924.1"/>
    <property type="molecule type" value="Genomic_DNA"/>
</dbReference>
<gene>
    <name evidence="1" type="ORF">HMPREF9151_02600</name>
</gene>
<evidence type="ECO:0000313" key="1">
    <source>
        <dbReference type="EMBL" id="EKX95924.1"/>
    </source>
</evidence>
<proteinExistence type="predicted"/>
<accession>L1MY56</accession>
<dbReference type="HOGENOM" id="CLU_3244070_0_0_10"/>
<comment type="caution">
    <text evidence="1">The sequence shown here is derived from an EMBL/GenBank/DDBJ whole genome shotgun (WGS) entry which is preliminary data.</text>
</comment>
<sequence length="43" mass="4576">TFSPFHLFTLSLFHLFNVVGGSSSPLNLAFAKGEGCCITTNIS</sequence>